<keyword evidence="3" id="KW-0808">Transferase</keyword>
<organism evidence="10 11">
    <name type="scientific">Salinirubellus salinus</name>
    <dbReference type="NCBI Taxonomy" id="1364945"/>
    <lineage>
        <taxon>Archaea</taxon>
        <taxon>Methanobacteriati</taxon>
        <taxon>Methanobacteriota</taxon>
        <taxon>Stenosarchaea group</taxon>
        <taxon>Halobacteria</taxon>
        <taxon>Halobacteriales</taxon>
        <taxon>Natronomonadaceae</taxon>
        <taxon>Salinirubellus</taxon>
    </lineage>
</organism>
<dbReference type="PANTHER" id="PTHR42878">
    <property type="entry name" value="TWO-COMPONENT HISTIDINE KINASE"/>
    <property type="match status" value="1"/>
</dbReference>
<feature type="transmembrane region" description="Helical" evidence="8">
    <location>
        <begin position="57"/>
        <end position="77"/>
    </location>
</feature>
<dbReference type="EC" id="2.7.13.3" evidence="2"/>
<dbReference type="SUPFAM" id="SSF55785">
    <property type="entry name" value="PYP-like sensor domain (PAS domain)"/>
    <property type="match status" value="1"/>
</dbReference>
<evidence type="ECO:0000256" key="6">
    <source>
        <dbReference type="ARBA" id="ARBA00022840"/>
    </source>
</evidence>
<keyword evidence="8" id="KW-0472">Membrane</keyword>
<keyword evidence="6" id="KW-0067">ATP-binding</keyword>
<keyword evidence="11" id="KW-1185">Reference proteome</keyword>
<evidence type="ECO:0000256" key="1">
    <source>
        <dbReference type="ARBA" id="ARBA00000085"/>
    </source>
</evidence>
<reference evidence="10" key="1">
    <citation type="submission" date="2022-09" db="EMBL/GenBank/DDBJ databases">
        <title>Diverse halophilic archaea isolated from saline environments.</title>
        <authorList>
            <person name="Cui H.-L."/>
        </authorList>
    </citation>
    <scope>NUCLEOTIDE SEQUENCE</scope>
    <source>
        <strain evidence="10">ZS-35-S2</strain>
    </source>
</reference>
<dbReference type="GO" id="GO:0000155">
    <property type="term" value="F:phosphorelay sensor kinase activity"/>
    <property type="evidence" value="ECO:0007669"/>
    <property type="project" value="InterPro"/>
</dbReference>
<dbReference type="RefSeq" id="WP_260592448.1">
    <property type="nucleotide sequence ID" value="NZ_CP104003.1"/>
</dbReference>
<dbReference type="AlphaFoldDB" id="A0A9E7R1B7"/>
<protein>
    <recommendedName>
        <fullName evidence="2">histidine kinase</fullName>
        <ecNumber evidence="2">2.7.13.3</ecNumber>
    </recommendedName>
</protein>
<evidence type="ECO:0000313" key="10">
    <source>
        <dbReference type="EMBL" id="UWM53454.1"/>
    </source>
</evidence>
<dbReference type="InterPro" id="IPR031621">
    <property type="entry name" value="HisKA_7TM"/>
</dbReference>
<keyword evidence="7" id="KW-0902">Two-component regulatory system</keyword>
<dbReference type="InterPro" id="IPR050351">
    <property type="entry name" value="BphY/WalK/GraS-like"/>
</dbReference>
<dbReference type="GO" id="GO:0030295">
    <property type="term" value="F:protein kinase activator activity"/>
    <property type="evidence" value="ECO:0007669"/>
    <property type="project" value="TreeGrafter"/>
</dbReference>
<evidence type="ECO:0000313" key="11">
    <source>
        <dbReference type="Proteomes" id="UP001057580"/>
    </source>
</evidence>
<dbReference type="PROSITE" id="PS50109">
    <property type="entry name" value="HIS_KIN"/>
    <property type="match status" value="1"/>
</dbReference>
<evidence type="ECO:0000256" key="4">
    <source>
        <dbReference type="ARBA" id="ARBA00022741"/>
    </source>
</evidence>
<proteinExistence type="predicted"/>
<keyword evidence="8" id="KW-1133">Transmembrane helix</keyword>
<dbReference type="GO" id="GO:0007234">
    <property type="term" value="P:osmosensory signaling via phosphorelay pathway"/>
    <property type="evidence" value="ECO:0007669"/>
    <property type="project" value="TreeGrafter"/>
</dbReference>
<dbReference type="InterPro" id="IPR003661">
    <property type="entry name" value="HisK_dim/P_dom"/>
</dbReference>
<evidence type="ECO:0000256" key="3">
    <source>
        <dbReference type="ARBA" id="ARBA00022679"/>
    </source>
</evidence>
<evidence type="ECO:0000256" key="2">
    <source>
        <dbReference type="ARBA" id="ARBA00012438"/>
    </source>
</evidence>
<dbReference type="Proteomes" id="UP001057580">
    <property type="component" value="Chromosome"/>
</dbReference>
<keyword evidence="5 10" id="KW-0418">Kinase</keyword>
<evidence type="ECO:0000259" key="9">
    <source>
        <dbReference type="PROSITE" id="PS50109"/>
    </source>
</evidence>
<name>A0A9E7R1B7_9EURY</name>
<dbReference type="SUPFAM" id="SSF47384">
    <property type="entry name" value="Homodimeric domain of signal transducing histidine kinase"/>
    <property type="match status" value="1"/>
</dbReference>
<accession>A0A9E7R1B7</accession>
<feature type="transmembrane region" description="Helical" evidence="8">
    <location>
        <begin position="137"/>
        <end position="156"/>
    </location>
</feature>
<dbReference type="SMART" id="SM00388">
    <property type="entry name" value="HisKA"/>
    <property type="match status" value="1"/>
</dbReference>
<dbReference type="GeneID" id="74943769"/>
<sequence length="542" mass="59011">MALFGLAAFACFGSLWRVHRLENPEIRRGLAGLLVTSGLWAAIETVRLMIAAPELKIGLYTVGLAIGLATVGAWLYFCSAYAGHDYHRQSLLRTGALSLYLTVVVVKLTNPLHQQYFSASVLEMPYPHLVVELLPPHWIVTGIAYALSAVGLYMLYDTLHTSRYATASLGVVVSLTALPVGLTLAGHIWSTVLLELSYEPVGVAAFAVGVVYFVEEKFVAVPTFGRQQVIDNLSDPVVLLDREGEVQDYNPAAIRAFPALDGEVGRRLEMVAPDLLAASDERGVLTLTRDSRDRYYVRNESPITVGSAALGRALVFVNVTDVEQQRQELERQNEQLDGFADAINHELRNTLAIVQGSNELAATRLPQDADPVVAEMLETVDRTADRMARVVGDLSLLARHGQSLDAVSDCPFQETVERAWRDVAVEGLTLTTDGDGIIEADYDRLVALLTEAFQFAATTDSTTVAIKLRNDQVVVTTDGESIPARKSAEAFEYNAAVPSAQAGMALPNIMMLARVHGWSANIDAAYEEGVRLVVRGLSTERV</sequence>
<evidence type="ECO:0000256" key="7">
    <source>
        <dbReference type="ARBA" id="ARBA00023012"/>
    </source>
</evidence>
<evidence type="ECO:0000256" key="8">
    <source>
        <dbReference type="SAM" id="Phobius"/>
    </source>
</evidence>
<dbReference type="Gene3D" id="1.10.287.130">
    <property type="match status" value="1"/>
</dbReference>
<dbReference type="EMBL" id="CP104003">
    <property type="protein sequence ID" value="UWM53454.1"/>
    <property type="molecule type" value="Genomic_DNA"/>
</dbReference>
<dbReference type="GO" id="GO:0005524">
    <property type="term" value="F:ATP binding"/>
    <property type="evidence" value="ECO:0007669"/>
    <property type="project" value="UniProtKB-KW"/>
</dbReference>
<keyword evidence="4" id="KW-0547">Nucleotide-binding</keyword>
<evidence type="ECO:0000256" key="5">
    <source>
        <dbReference type="ARBA" id="ARBA00022777"/>
    </source>
</evidence>
<gene>
    <name evidence="10" type="ORF">N0B31_15065</name>
</gene>
<keyword evidence="8" id="KW-0812">Transmembrane</keyword>
<dbReference type="CDD" id="cd00082">
    <property type="entry name" value="HisKA"/>
    <property type="match status" value="1"/>
</dbReference>
<dbReference type="Pfam" id="PF00512">
    <property type="entry name" value="HisKA"/>
    <property type="match status" value="1"/>
</dbReference>
<dbReference type="KEGG" id="ssai:N0B31_15065"/>
<feature type="transmembrane region" description="Helical" evidence="8">
    <location>
        <begin position="168"/>
        <end position="190"/>
    </location>
</feature>
<dbReference type="InterPro" id="IPR035965">
    <property type="entry name" value="PAS-like_dom_sf"/>
</dbReference>
<dbReference type="PANTHER" id="PTHR42878:SF7">
    <property type="entry name" value="SENSOR HISTIDINE KINASE GLRK"/>
    <property type="match status" value="1"/>
</dbReference>
<comment type="catalytic activity">
    <reaction evidence="1">
        <text>ATP + protein L-histidine = ADP + protein N-phospho-L-histidine.</text>
        <dbReference type="EC" id="2.7.13.3"/>
    </reaction>
</comment>
<dbReference type="Gene3D" id="3.30.450.20">
    <property type="entry name" value="PAS domain"/>
    <property type="match status" value="1"/>
</dbReference>
<dbReference type="InterPro" id="IPR005467">
    <property type="entry name" value="His_kinase_dom"/>
</dbReference>
<dbReference type="InterPro" id="IPR036097">
    <property type="entry name" value="HisK_dim/P_sf"/>
</dbReference>
<dbReference type="Pfam" id="PF16927">
    <property type="entry name" value="HisKA_7TM"/>
    <property type="match status" value="1"/>
</dbReference>
<feature type="domain" description="Histidine kinase" evidence="9">
    <location>
        <begin position="342"/>
        <end position="540"/>
    </location>
</feature>
<dbReference type="GO" id="GO:0000156">
    <property type="term" value="F:phosphorelay response regulator activity"/>
    <property type="evidence" value="ECO:0007669"/>
    <property type="project" value="TreeGrafter"/>
</dbReference>